<dbReference type="Pfam" id="PF00126">
    <property type="entry name" value="HTH_1"/>
    <property type="match status" value="1"/>
</dbReference>
<evidence type="ECO:0000256" key="3">
    <source>
        <dbReference type="ARBA" id="ARBA00023125"/>
    </source>
</evidence>
<name>A0A2P8F9D4_9RHOB</name>
<dbReference type="Gene3D" id="1.10.10.10">
    <property type="entry name" value="Winged helix-like DNA-binding domain superfamily/Winged helix DNA-binding domain"/>
    <property type="match status" value="1"/>
</dbReference>
<dbReference type="Proteomes" id="UP000240418">
    <property type="component" value="Unassembled WGS sequence"/>
</dbReference>
<organism evidence="6 7">
    <name type="scientific">Shimia abyssi</name>
    <dbReference type="NCBI Taxonomy" id="1662395"/>
    <lineage>
        <taxon>Bacteria</taxon>
        <taxon>Pseudomonadati</taxon>
        <taxon>Pseudomonadota</taxon>
        <taxon>Alphaproteobacteria</taxon>
        <taxon>Rhodobacterales</taxon>
        <taxon>Roseobacteraceae</taxon>
    </lineage>
</organism>
<sequence>MHAMADWEDLKTVLHLVRAGSLAGAGAALGVNYTTVARRISRIEKDMDVRLFDRLADGYQATEVGKSVALRAAEMEAQELTLMRTLQGRDQLLSGTLVVTAPQLMIGPYISPVAAQFFKAHPNVELRLKASNDIVDLTRREADLAVRISRSPGDTLKGVRVAGQQTACFGARKWLDRTKNDVIDWVVYEQQPEVPVAAKRHFPKSRVVLVCDDMAAMVGAAVAGLGVVRMPFFLGRATPGLVQLPFLDSQPYADVWVLSHPDVWPSARVAAFREMLVPFFRSRRADFLN</sequence>
<dbReference type="InterPro" id="IPR036390">
    <property type="entry name" value="WH_DNA-bd_sf"/>
</dbReference>
<dbReference type="GO" id="GO:0006351">
    <property type="term" value="P:DNA-templated transcription"/>
    <property type="evidence" value="ECO:0007669"/>
    <property type="project" value="TreeGrafter"/>
</dbReference>
<reference evidence="6 7" key="1">
    <citation type="submission" date="2018-03" db="EMBL/GenBank/DDBJ databases">
        <title>Genomic Encyclopedia of Archaeal and Bacterial Type Strains, Phase II (KMG-II): from individual species to whole genera.</title>
        <authorList>
            <person name="Goeker M."/>
        </authorList>
    </citation>
    <scope>NUCLEOTIDE SEQUENCE [LARGE SCALE GENOMIC DNA]</scope>
    <source>
        <strain evidence="6 7">DSM 100673</strain>
    </source>
</reference>
<keyword evidence="2" id="KW-0805">Transcription regulation</keyword>
<gene>
    <name evidence="6" type="ORF">CLV88_11175</name>
</gene>
<dbReference type="Gene3D" id="3.40.190.290">
    <property type="match status" value="1"/>
</dbReference>
<dbReference type="GO" id="GO:0003700">
    <property type="term" value="F:DNA-binding transcription factor activity"/>
    <property type="evidence" value="ECO:0007669"/>
    <property type="project" value="InterPro"/>
</dbReference>
<evidence type="ECO:0000313" key="6">
    <source>
        <dbReference type="EMBL" id="PSL18330.1"/>
    </source>
</evidence>
<protein>
    <submittedName>
        <fullName evidence="6">LysR family transcriptional regulator</fullName>
    </submittedName>
</protein>
<dbReference type="InterPro" id="IPR058163">
    <property type="entry name" value="LysR-type_TF_proteobact-type"/>
</dbReference>
<comment type="caution">
    <text evidence="6">The sequence shown here is derived from an EMBL/GenBank/DDBJ whole genome shotgun (WGS) entry which is preliminary data.</text>
</comment>
<dbReference type="AlphaFoldDB" id="A0A2P8F9D4"/>
<dbReference type="Pfam" id="PF03466">
    <property type="entry name" value="LysR_substrate"/>
    <property type="match status" value="1"/>
</dbReference>
<dbReference type="InterPro" id="IPR005119">
    <property type="entry name" value="LysR_subst-bd"/>
</dbReference>
<comment type="similarity">
    <text evidence="1">Belongs to the LysR transcriptional regulatory family.</text>
</comment>
<dbReference type="InterPro" id="IPR000847">
    <property type="entry name" value="LysR_HTH_N"/>
</dbReference>
<evidence type="ECO:0000313" key="7">
    <source>
        <dbReference type="Proteomes" id="UP000240418"/>
    </source>
</evidence>
<dbReference type="GO" id="GO:0043565">
    <property type="term" value="F:sequence-specific DNA binding"/>
    <property type="evidence" value="ECO:0007669"/>
    <property type="project" value="TreeGrafter"/>
</dbReference>
<dbReference type="PROSITE" id="PS50931">
    <property type="entry name" value="HTH_LYSR"/>
    <property type="match status" value="1"/>
</dbReference>
<keyword evidence="4" id="KW-0804">Transcription</keyword>
<feature type="domain" description="HTH lysR-type" evidence="5">
    <location>
        <begin position="1"/>
        <end position="62"/>
    </location>
</feature>
<keyword evidence="3" id="KW-0238">DNA-binding</keyword>
<dbReference type="PANTHER" id="PTHR30537">
    <property type="entry name" value="HTH-TYPE TRANSCRIPTIONAL REGULATOR"/>
    <property type="match status" value="1"/>
</dbReference>
<dbReference type="PANTHER" id="PTHR30537:SF3">
    <property type="entry name" value="TRANSCRIPTIONAL REGULATORY PROTEIN"/>
    <property type="match status" value="1"/>
</dbReference>
<dbReference type="SUPFAM" id="SSF46785">
    <property type="entry name" value="Winged helix' DNA-binding domain"/>
    <property type="match status" value="1"/>
</dbReference>
<proteinExistence type="inferred from homology"/>
<dbReference type="EMBL" id="PYGJ01000011">
    <property type="protein sequence ID" value="PSL18330.1"/>
    <property type="molecule type" value="Genomic_DNA"/>
</dbReference>
<evidence type="ECO:0000259" key="5">
    <source>
        <dbReference type="PROSITE" id="PS50931"/>
    </source>
</evidence>
<evidence type="ECO:0000256" key="1">
    <source>
        <dbReference type="ARBA" id="ARBA00009437"/>
    </source>
</evidence>
<evidence type="ECO:0000256" key="2">
    <source>
        <dbReference type="ARBA" id="ARBA00023015"/>
    </source>
</evidence>
<dbReference type="InterPro" id="IPR036388">
    <property type="entry name" value="WH-like_DNA-bd_sf"/>
</dbReference>
<accession>A0A2P8F9D4</accession>
<keyword evidence="7" id="KW-1185">Reference proteome</keyword>
<dbReference type="SUPFAM" id="SSF53850">
    <property type="entry name" value="Periplasmic binding protein-like II"/>
    <property type="match status" value="1"/>
</dbReference>
<evidence type="ECO:0000256" key="4">
    <source>
        <dbReference type="ARBA" id="ARBA00023163"/>
    </source>
</evidence>